<dbReference type="PROSITE" id="PS00198">
    <property type="entry name" value="4FE4S_FER_1"/>
    <property type="match status" value="1"/>
</dbReference>
<dbReference type="STRING" id="545695.TREAZ_2558"/>
<evidence type="ECO:0000256" key="3">
    <source>
        <dbReference type="ARBA" id="ARBA00023014"/>
    </source>
</evidence>
<gene>
    <name evidence="5" type="ordered locus">TREAZ_2558</name>
</gene>
<dbReference type="AlphaFoldDB" id="F5YF10"/>
<dbReference type="eggNOG" id="COG1600">
    <property type="taxonomic scope" value="Bacteria"/>
</dbReference>
<dbReference type="RefSeq" id="WP_015712969.1">
    <property type="nucleotide sequence ID" value="NC_015577.1"/>
</dbReference>
<dbReference type="KEGG" id="taz:TREAZ_2558"/>
<protein>
    <submittedName>
        <fullName evidence="5">4Fe-4S ferredoxin, iron-sulfur binding domain protein</fullName>
    </submittedName>
</protein>
<organism evidence="5 6">
    <name type="scientific">Leadbettera azotonutricia (strain ATCC BAA-888 / DSM 13862 / ZAS-9)</name>
    <name type="common">Treponema azotonutricium</name>
    <dbReference type="NCBI Taxonomy" id="545695"/>
    <lineage>
        <taxon>Bacteria</taxon>
        <taxon>Pseudomonadati</taxon>
        <taxon>Spirochaetota</taxon>
        <taxon>Spirochaetia</taxon>
        <taxon>Spirochaetales</taxon>
        <taxon>Breznakiellaceae</taxon>
        <taxon>Leadbettera</taxon>
    </lineage>
</organism>
<dbReference type="PANTHER" id="PTHR42827:SF1">
    <property type="entry name" value="IRON-SULFUR CLUSTER-BINDING PROTEIN"/>
    <property type="match status" value="1"/>
</dbReference>
<dbReference type="Proteomes" id="UP000009222">
    <property type="component" value="Chromosome"/>
</dbReference>
<dbReference type="HOGENOM" id="CLU_061526_0_0_12"/>
<dbReference type="PROSITE" id="PS51379">
    <property type="entry name" value="4FE4S_FER_2"/>
    <property type="match status" value="1"/>
</dbReference>
<reference evidence="5 6" key="2">
    <citation type="journal article" date="2011" name="ISME J.">
        <title>RNA-seq reveals cooperative metabolic interactions between two termite-gut spirochete species in co-culture.</title>
        <authorList>
            <person name="Rosenthal A.Z."/>
            <person name="Matson E.G."/>
            <person name="Eldar A."/>
            <person name="Leadbetter J.R."/>
        </authorList>
    </citation>
    <scope>NUCLEOTIDE SEQUENCE [LARGE SCALE GENOMIC DNA]</scope>
    <source>
        <strain evidence="6">ATCC BAA-888 / DSM 13862 / ZAS-9</strain>
    </source>
</reference>
<evidence type="ECO:0000256" key="2">
    <source>
        <dbReference type="ARBA" id="ARBA00023004"/>
    </source>
</evidence>
<keyword evidence="2" id="KW-0408">Iron</keyword>
<evidence type="ECO:0000313" key="5">
    <source>
        <dbReference type="EMBL" id="AEF82380.1"/>
    </source>
</evidence>
<sequence>MEKAYLEKALGDLINTSPGNYITRETALRPDLAGMRIFDEPLIGYAAAGDPYFAELKKPGIIGSHFMAPREWLDSAETVIALFLPFTEQVKAANRKNPDWPADEWLHARIEGQAFQNTVCRHAIDLLKGQGFAASAPMIDSRFSQTSPVTADKNEQGYYTSNWSERHAAYVCGLGTFGLSKGLITRRGIAGRYISFITSARFEPDQRPYTGVYDYCSRCGACVRNCPAKAISLETGKSHPLCSAFVESTRKKHAPRYGCGKCQVAVPCESGIPLPLFS</sequence>
<keyword evidence="6" id="KW-1185">Reference proteome</keyword>
<accession>F5YF10</accession>
<dbReference type="EMBL" id="CP001841">
    <property type="protein sequence ID" value="AEF82380.1"/>
    <property type="molecule type" value="Genomic_DNA"/>
</dbReference>
<evidence type="ECO:0000256" key="1">
    <source>
        <dbReference type="ARBA" id="ARBA00022723"/>
    </source>
</evidence>
<dbReference type="PANTHER" id="PTHR42827">
    <property type="entry name" value="IRON-SULFUR CLUSTER-BINDING PROTEIN-RELATED"/>
    <property type="match status" value="1"/>
</dbReference>
<dbReference type="GO" id="GO:0046872">
    <property type="term" value="F:metal ion binding"/>
    <property type="evidence" value="ECO:0007669"/>
    <property type="project" value="UniProtKB-KW"/>
</dbReference>
<dbReference type="Pfam" id="PF00037">
    <property type="entry name" value="Fer4"/>
    <property type="match status" value="1"/>
</dbReference>
<dbReference type="InterPro" id="IPR017896">
    <property type="entry name" value="4Fe4S_Fe-S-bd"/>
</dbReference>
<dbReference type="Gene3D" id="3.30.70.20">
    <property type="match status" value="1"/>
</dbReference>
<dbReference type="OrthoDB" id="358127at2"/>
<dbReference type="InParanoid" id="F5YF10"/>
<feature type="domain" description="4Fe-4S ferredoxin-type" evidence="4">
    <location>
        <begin position="206"/>
        <end position="236"/>
    </location>
</feature>
<evidence type="ECO:0000259" key="4">
    <source>
        <dbReference type="PROSITE" id="PS51379"/>
    </source>
</evidence>
<dbReference type="InterPro" id="IPR017900">
    <property type="entry name" value="4Fe4S_Fe_S_CS"/>
</dbReference>
<proteinExistence type="predicted"/>
<dbReference type="SUPFAM" id="SSF54862">
    <property type="entry name" value="4Fe-4S ferredoxins"/>
    <property type="match status" value="1"/>
</dbReference>
<evidence type="ECO:0000313" key="6">
    <source>
        <dbReference type="Proteomes" id="UP000009222"/>
    </source>
</evidence>
<reference evidence="6" key="1">
    <citation type="submission" date="2009-12" db="EMBL/GenBank/DDBJ databases">
        <title>Complete sequence of Treponema azotonutricium strain ZAS-9.</title>
        <authorList>
            <person name="Tetu S.G."/>
            <person name="Matson E."/>
            <person name="Ren Q."/>
            <person name="Seshadri R."/>
            <person name="Elbourne L."/>
            <person name="Hassan K.A."/>
            <person name="Durkin A."/>
            <person name="Radune D."/>
            <person name="Mohamoud Y."/>
            <person name="Shay R."/>
            <person name="Jin S."/>
            <person name="Zhang X."/>
            <person name="Lucey K."/>
            <person name="Ballor N.R."/>
            <person name="Ottesen E."/>
            <person name="Rosenthal R."/>
            <person name="Allen A."/>
            <person name="Leadbetter J.R."/>
            <person name="Paulsen I.T."/>
        </authorList>
    </citation>
    <scope>NUCLEOTIDE SEQUENCE [LARGE SCALE GENOMIC DNA]</scope>
    <source>
        <strain evidence="6">ATCC BAA-888 / DSM 13862 / ZAS-9</strain>
    </source>
</reference>
<keyword evidence="1" id="KW-0479">Metal-binding</keyword>
<dbReference type="GO" id="GO:0051536">
    <property type="term" value="F:iron-sulfur cluster binding"/>
    <property type="evidence" value="ECO:0007669"/>
    <property type="project" value="UniProtKB-KW"/>
</dbReference>
<name>F5YF10_LEAAZ</name>
<keyword evidence="3" id="KW-0411">Iron-sulfur</keyword>